<gene>
    <name evidence="1" type="ORF">SCLCIDRAFT_1118155</name>
</gene>
<dbReference type="EMBL" id="KN822095">
    <property type="protein sequence ID" value="KIM57832.1"/>
    <property type="molecule type" value="Genomic_DNA"/>
</dbReference>
<dbReference type="AlphaFoldDB" id="A0A0C2ZZG6"/>
<sequence length="84" mass="9632">MLVRATDNRYQIIRIIVHRGEPLHIALHCLLNKYLRPPWPTSPPGARMPHRPGRKVPRWSAAFRTDTVRDVTCQEENQAISAGP</sequence>
<name>A0A0C2ZZG6_9AGAM</name>
<evidence type="ECO:0000313" key="2">
    <source>
        <dbReference type="Proteomes" id="UP000053989"/>
    </source>
</evidence>
<dbReference type="InParanoid" id="A0A0C2ZZG6"/>
<reference evidence="2" key="2">
    <citation type="submission" date="2015-01" db="EMBL/GenBank/DDBJ databases">
        <title>Evolutionary Origins and Diversification of the Mycorrhizal Mutualists.</title>
        <authorList>
            <consortium name="DOE Joint Genome Institute"/>
            <consortium name="Mycorrhizal Genomics Consortium"/>
            <person name="Kohler A."/>
            <person name="Kuo A."/>
            <person name="Nagy L.G."/>
            <person name="Floudas D."/>
            <person name="Copeland A."/>
            <person name="Barry K.W."/>
            <person name="Cichocki N."/>
            <person name="Veneault-Fourrey C."/>
            <person name="LaButti K."/>
            <person name="Lindquist E.A."/>
            <person name="Lipzen A."/>
            <person name="Lundell T."/>
            <person name="Morin E."/>
            <person name="Murat C."/>
            <person name="Riley R."/>
            <person name="Ohm R."/>
            <person name="Sun H."/>
            <person name="Tunlid A."/>
            <person name="Henrissat B."/>
            <person name="Grigoriev I.V."/>
            <person name="Hibbett D.S."/>
            <person name="Martin F."/>
        </authorList>
    </citation>
    <scope>NUCLEOTIDE SEQUENCE [LARGE SCALE GENOMIC DNA]</scope>
    <source>
        <strain evidence="2">Foug A</strain>
    </source>
</reference>
<accession>A0A0C2ZZG6</accession>
<reference evidence="1 2" key="1">
    <citation type="submission" date="2014-04" db="EMBL/GenBank/DDBJ databases">
        <authorList>
            <consortium name="DOE Joint Genome Institute"/>
            <person name="Kuo A."/>
            <person name="Kohler A."/>
            <person name="Nagy L.G."/>
            <person name="Floudas D."/>
            <person name="Copeland A."/>
            <person name="Barry K.W."/>
            <person name="Cichocki N."/>
            <person name="Veneault-Fourrey C."/>
            <person name="LaButti K."/>
            <person name="Lindquist E.A."/>
            <person name="Lipzen A."/>
            <person name="Lundell T."/>
            <person name="Morin E."/>
            <person name="Murat C."/>
            <person name="Sun H."/>
            <person name="Tunlid A."/>
            <person name="Henrissat B."/>
            <person name="Grigoriev I.V."/>
            <person name="Hibbett D.S."/>
            <person name="Martin F."/>
            <person name="Nordberg H.P."/>
            <person name="Cantor M.N."/>
            <person name="Hua S.X."/>
        </authorList>
    </citation>
    <scope>NUCLEOTIDE SEQUENCE [LARGE SCALE GENOMIC DNA]</scope>
    <source>
        <strain evidence="1 2">Foug A</strain>
    </source>
</reference>
<dbReference type="HOGENOM" id="CLU_2528813_0_0_1"/>
<proteinExistence type="predicted"/>
<dbReference type="Proteomes" id="UP000053989">
    <property type="component" value="Unassembled WGS sequence"/>
</dbReference>
<evidence type="ECO:0000313" key="1">
    <source>
        <dbReference type="EMBL" id="KIM57832.1"/>
    </source>
</evidence>
<protein>
    <submittedName>
        <fullName evidence="1">Uncharacterized protein</fullName>
    </submittedName>
</protein>
<keyword evidence="2" id="KW-1185">Reference proteome</keyword>
<organism evidence="1 2">
    <name type="scientific">Scleroderma citrinum Foug A</name>
    <dbReference type="NCBI Taxonomy" id="1036808"/>
    <lineage>
        <taxon>Eukaryota</taxon>
        <taxon>Fungi</taxon>
        <taxon>Dikarya</taxon>
        <taxon>Basidiomycota</taxon>
        <taxon>Agaricomycotina</taxon>
        <taxon>Agaricomycetes</taxon>
        <taxon>Agaricomycetidae</taxon>
        <taxon>Boletales</taxon>
        <taxon>Sclerodermatineae</taxon>
        <taxon>Sclerodermataceae</taxon>
        <taxon>Scleroderma</taxon>
    </lineage>
</organism>